<evidence type="ECO:0000259" key="2">
    <source>
        <dbReference type="PROSITE" id="PS50851"/>
    </source>
</evidence>
<gene>
    <name evidence="3" type="ORF">H1S06_01225</name>
</gene>
<dbReference type="PROSITE" id="PS50851">
    <property type="entry name" value="CHEW"/>
    <property type="match status" value="1"/>
</dbReference>
<dbReference type="AlphaFoldDB" id="A0A7W1WVI2"/>
<evidence type="ECO:0000313" key="3">
    <source>
        <dbReference type="EMBL" id="MBA4500989.1"/>
    </source>
</evidence>
<dbReference type="Gene3D" id="2.40.50.180">
    <property type="entry name" value="CheA-289, Domain 4"/>
    <property type="match status" value="1"/>
</dbReference>
<organism evidence="3 4">
    <name type="scientific">Marinobacterium marinum</name>
    <dbReference type="NCBI Taxonomy" id="2756129"/>
    <lineage>
        <taxon>Bacteria</taxon>
        <taxon>Pseudomonadati</taxon>
        <taxon>Pseudomonadota</taxon>
        <taxon>Gammaproteobacteria</taxon>
        <taxon>Oceanospirillales</taxon>
        <taxon>Oceanospirillaceae</taxon>
        <taxon>Marinobacterium</taxon>
    </lineage>
</organism>
<dbReference type="EMBL" id="JACEMT010000031">
    <property type="protein sequence ID" value="MBA4500989.1"/>
    <property type="molecule type" value="Genomic_DNA"/>
</dbReference>
<dbReference type="GO" id="GO:0007165">
    <property type="term" value="P:signal transduction"/>
    <property type="evidence" value="ECO:0007669"/>
    <property type="project" value="InterPro"/>
</dbReference>
<dbReference type="GO" id="GO:0005829">
    <property type="term" value="C:cytosol"/>
    <property type="evidence" value="ECO:0007669"/>
    <property type="project" value="TreeGrafter"/>
</dbReference>
<accession>A0A7W1WVI2</accession>
<dbReference type="PANTHER" id="PTHR22617">
    <property type="entry name" value="CHEMOTAXIS SENSOR HISTIDINE KINASE-RELATED"/>
    <property type="match status" value="1"/>
</dbReference>
<evidence type="ECO:0000256" key="1">
    <source>
        <dbReference type="SAM" id="MobiDB-lite"/>
    </source>
</evidence>
<dbReference type="InterPro" id="IPR036061">
    <property type="entry name" value="CheW-like_dom_sf"/>
</dbReference>
<proteinExistence type="predicted"/>
<sequence length="178" mass="20383">MDDLIQPDSSDLPASSPMEEEGPRFDEIRHGFELDGQYYLLTSGIFSELASKSQICQLPDSPPWFAGFINHRGHTVPVYDLPYMAHQQRTDQKGLYWVLLLDRQPHTAGFLLTQIPSVVTDPEQIEQNDLNYDAHPRPLQPFLGTAYHAQDKSWIELDHRALLSKLKTTFYQPAALFE</sequence>
<dbReference type="SUPFAM" id="SSF50341">
    <property type="entry name" value="CheW-like"/>
    <property type="match status" value="1"/>
</dbReference>
<keyword evidence="4" id="KW-1185">Reference proteome</keyword>
<evidence type="ECO:0000313" key="4">
    <source>
        <dbReference type="Proteomes" id="UP000538931"/>
    </source>
</evidence>
<dbReference type="InterPro" id="IPR039315">
    <property type="entry name" value="CheW"/>
</dbReference>
<protein>
    <submittedName>
        <fullName evidence="3">Chemotaxis protein CheW</fullName>
    </submittedName>
</protein>
<feature type="region of interest" description="Disordered" evidence="1">
    <location>
        <begin position="1"/>
        <end position="22"/>
    </location>
</feature>
<dbReference type="InterPro" id="IPR002545">
    <property type="entry name" value="CheW-lke_dom"/>
</dbReference>
<dbReference type="RefSeq" id="WP_181736455.1">
    <property type="nucleotide sequence ID" value="NZ_JACEMT010000031.1"/>
</dbReference>
<feature type="domain" description="CheW-like" evidence="2">
    <location>
        <begin position="26"/>
        <end position="168"/>
    </location>
</feature>
<dbReference type="Pfam" id="PF01584">
    <property type="entry name" value="CheW"/>
    <property type="match status" value="1"/>
</dbReference>
<reference evidence="3 4" key="1">
    <citation type="submission" date="2020-07" db="EMBL/GenBank/DDBJ databases">
        <title>Bacterium isolated from marien macroalgae.</title>
        <authorList>
            <person name="Zhu K."/>
            <person name="Lu D."/>
            <person name="Du Z."/>
        </authorList>
    </citation>
    <scope>NUCLEOTIDE SEQUENCE [LARGE SCALE GENOMIC DNA]</scope>
    <source>
        <strain evidence="3 4">3-1745</strain>
    </source>
</reference>
<dbReference type="PANTHER" id="PTHR22617:SF43">
    <property type="entry name" value="PROTEIN PILI"/>
    <property type="match status" value="1"/>
</dbReference>
<comment type="caution">
    <text evidence="3">The sequence shown here is derived from an EMBL/GenBank/DDBJ whole genome shotgun (WGS) entry which is preliminary data.</text>
</comment>
<dbReference type="Proteomes" id="UP000538931">
    <property type="component" value="Unassembled WGS sequence"/>
</dbReference>
<dbReference type="GO" id="GO:0006935">
    <property type="term" value="P:chemotaxis"/>
    <property type="evidence" value="ECO:0007669"/>
    <property type="project" value="InterPro"/>
</dbReference>
<name>A0A7W1WVI2_9GAMM</name>